<organism evidence="1 2">
    <name type="scientific">Paludibacterium paludis</name>
    <dbReference type="NCBI Taxonomy" id="1225769"/>
    <lineage>
        <taxon>Bacteria</taxon>
        <taxon>Pseudomonadati</taxon>
        <taxon>Pseudomonadota</taxon>
        <taxon>Betaproteobacteria</taxon>
        <taxon>Neisseriales</taxon>
        <taxon>Chromobacteriaceae</taxon>
        <taxon>Paludibacterium</taxon>
    </lineage>
</organism>
<dbReference type="Proteomes" id="UP000645257">
    <property type="component" value="Unassembled WGS sequence"/>
</dbReference>
<keyword evidence="2" id="KW-1185">Reference proteome</keyword>
<reference evidence="1" key="1">
    <citation type="journal article" date="2014" name="Int. J. Syst. Evol. Microbiol.">
        <title>Complete genome sequence of Corynebacterium casei LMG S-19264T (=DSM 44701T), isolated from a smear-ripened cheese.</title>
        <authorList>
            <consortium name="US DOE Joint Genome Institute (JGI-PGF)"/>
            <person name="Walter F."/>
            <person name="Albersmeier A."/>
            <person name="Kalinowski J."/>
            <person name="Ruckert C."/>
        </authorList>
    </citation>
    <scope>NUCLEOTIDE SEQUENCE</scope>
    <source>
        <strain evidence="1">KCTC 32182</strain>
    </source>
</reference>
<dbReference type="EMBL" id="BMYX01000025">
    <property type="protein sequence ID" value="GGY27814.1"/>
    <property type="molecule type" value="Genomic_DNA"/>
</dbReference>
<name>A0A918P6W6_9NEIS</name>
<evidence type="ECO:0000313" key="1">
    <source>
        <dbReference type="EMBL" id="GGY27814.1"/>
    </source>
</evidence>
<gene>
    <name evidence="1" type="ORF">GCM10011289_33950</name>
</gene>
<reference evidence="1" key="2">
    <citation type="submission" date="2020-09" db="EMBL/GenBank/DDBJ databases">
        <authorList>
            <person name="Sun Q."/>
            <person name="Kim S."/>
        </authorList>
    </citation>
    <scope>NUCLEOTIDE SEQUENCE</scope>
    <source>
        <strain evidence="1">KCTC 32182</strain>
    </source>
</reference>
<sequence length="65" mass="7784">MYRLKLFSNIFGVDDRGPMHPTREEARKAAQKMLLFHHGKVRIEIHRIIDLRTRKTEKIEEIGQQ</sequence>
<protein>
    <submittedName>
        <fullName evidence="1">Uncharacterized protein</fullName>
    </submittedName>
</protein>
<dbReference type="AlphaFoldDB" id="A0A918P6W6"/>
<comment type="caution">
    <text evidence="1">The sequence shown here is derived from an EMBL/GenBank/DDBJ whole genome shotgun (WGS) entry which is preliminary data.</text>
</comment>
<accession>A0A918P6W6</accession>
<proteinExistence type="predicted"/>
<evidence type="ECO:0000313" key="2">
    <source>
        <dbReference type="Proteomes" id="UP000645257"/>
    </source>
</evidence>
<dbReference type="RefSeq" id="WP_189536556.1">
    <property type="nucleotide sequence ID" value="NZ_BMYX01000025.1"/>
</dbReference>